<evidence type="ECO:0000313" key="11">
    <source>
        <dbReference type="Proteomes" id="UP000216004"/>
    </source>
</evidence>
<feature type="binding site" evidence="7">
    <location>
        <position position="228"/>
    </location>
    <ligand>
        <name>Zn(2+)</name>
        <dbReference type="ChEBI" id="CHEBI:29105"/>
        <label>2</label>
    </ligand>
</feature>
<dbReference type="OrthoDB" id="9803027at2"/>
<feature type="binding site" evidence="7">
    <location>
        <begin position="319"/>
        <end position="320"/>
    </location>
    <ligand>
        <name>substrate</name>
    </ligand>
</feature>
<dbReference type="InterPro" id="IPR011059">
    <property type="entry name" value="Metal-dep_hydrolase_composite"/>
</dbReference>
<feature type="binding site" evidence="7">
    <location>
        <position position="56"/>
    </location>
    <ligand>
        <name>Zn(2+)</name>
        <dbReference type="ChEBI" id="CHEBI:29105"/>
        <label>1</label>
    </ligand>
</feature>
<dbReference type="NCBIfam" id="TIGR00857">
    <property type="entry name" value="pyrC_multi"/>
    <property type="match status" value="1"/>
</dbReference>
<dbReference type="Pfam" id="PF12890">
    <property type="entry name" value="DHOase"/>
    <property type="match status" value="1"/>
</dbReference>
<evidence type="ECO:0000256" key="1">
    <source>
        <dbReference type="ARBA" id="ARBA00002368"/>
    </source>
</evidence>
<sequence>METVIKSGNVFVDGRIQRCDVLIRNGIIAAIGTDLTAEHSINAAGKLVSPGLVDVHVHYRDPGQTAKENVHTGSLAAAHGGFTTVAAMPNVTPVPNTPEQLKRMIANNQKNGVVHILQYAPITADQNSSEILDYAALQAAGCFALSNDGHGVQNAQVMYEAMRRAKDNDLIIAQHAQDDDLFQYGVINDGVKAQEYGLLPITELAETTQIARDLVLAQQTGVHYHICHVSTRSSVELVRLAKSHGVTVTCEVTPHHLLLADSDIRSDSGLFKMNPPLRTQEDREALIEGLLDGTIDMIATDHAPHTVSEKQCGFAKAAFGITGSETAFCELYTHLVTKGLVSLEQLLSWMTVKPAHAFGIEAAGRIAVNQPADLAIFDLAQAFTLRAEDYLSLGSNTPFTGETVYGKTELTLVDGEIIYQNKGQ</sequence>
<evidence type="ECO:0000259" key="9">
    <source>
        <dbReference type="Pfam" id="PF12890"/>
    </source>
</evidence>
<dbReference type="PANTHER" id="PTHR43668">
    <property type="entry name" value="ALLANTOINASE"/>
    <property type="match status" value="1"/>
</dbReference>
<feature type="binding site" evidence="7">
    <location>
        <position position="274"/>
    </location>
    <ligand>
        <name>substrate</name>
    </ligand>
</feature>
<dbReference type="RefSeq" id="WP_094723512.1">
    <property type="nucleotide sequence ID" value="NZ_MWWS01000009.1"/>
</dbReference>
<dbReference type="GO" id="GO:0006145">
    <property type="term" value="P:purine nucleobase catabolic process"/>
    <property type="evidence" value="ECO:0007669"/>
    <property type="project" value="TreeGrafter"/>
</dbReference>
<dbReference type="GO" id="GO:0004038">
    <property type="term" value="F:allantoinase activity"/>
    <property type="evidence" value="ECO:0007669"/>
    <property type="project" value="TreeGrafter"/>
</dbReference>
<dbReference type="Pfam" id="PF07969">
    <property type="entry name" value="Amidohydro_3"/>
    <property type="match status" value="1"/>
</dbReference>
<feature type="binding site" evidence="7">
    <location>
        <position position="305"/>
    </location>
    <ligand>
        <name>substrate</name>
    </ligand>
</feature>
<evidence type="ECO:0000256" key="4">
    <source>
        <dbReference type="ARBA" id="ARBA00022801"/>
    </source>
</evidence>
<dbReference type="InterPro" id="IPR013108">
    <property type="entry name" value="Amidohydro_3"/>
</dbReference>
<evidence type="ECO:0000256" key="3">
    <source>
        <dbReference type="ARBA" id="ARBA00022723"/>
    </source>
</evidence>
<feature type="domain" description="Amidohydrolase 3" evidence="8">
    <location>
        <begin position="297"/>
        <end position="419"/>
    </location>
</feature>
<dbReference type="CDD" id="cd01317">
    <property type="entry name" value="DHOase_IIa"/>
    <property type="match status" value="1"/>
</dbReference>
<keyword evidence="11" id="KW-1185">Reference proteome</keyword>
<evidence type="ECO:0000256" key="6">
    <source>
        <dbReference type="ARBA" id="ARBA00022975"/>
    </source>
</evidence>
<dbReference type="UniPathway" id="UPA00070">
    <property type="reaction ID" value="UER00117"/>
</dbReference>
<comment type="function">
    <text evidence="1 7">Catalyzes the reversible cyclization of carbamoyl aspartate to dihydroorotate.</text>
</comment>
<dbReference type="HAMAP" id="MF_00220_B">
    <property type="entry name" value="PyrC_classI_B"/>
    <property type="match status" value="1"/>
</dbReference>
<comment type="pathway">
    <text evidence="7">Pyrimidine metabolism; UMP biosynthesis via de novo pathway; (S)-dihydroorotate from bicarbonate: step 3/3.</text>
</comment>
<dbReference type="Proteomes" id="UP000216004">
    <property type="component" value="Unassembled WGS sequence"/>
</dbReference>
<protein>
    <recommendedName>
        <fullName evidence="7">Dihydroorotase</fullName>
        <shortName evidence="7">DHOase</shortName>
        <ecNumber evidence="7">3.5.2.3</ecNumber>
    </recommendedName>
</protein>
<feature type="domain" description="Dihydroorotase catalytic" evidence="9">
    <location>
        <begin position="45"/>
        <end position="233"/>
    </location>
</feature>
<feature type="binding site" evidence="7">
    <location>
        <position position="58"/>
    </location>
    <ligand>
        <name>Zn(2+)</name>
        <dbReference type="ChEBI" id="CHEBI:29105"/>
        <label>1</label>
    </ligand>
</feature>
<dbReference type="GO" id="GO:0005737">
    <property type="term" value="C:cytoplasm"/>
    <property type="evidence" value="ECO:0007669"/>
    <property type="project" value="TreeGrafter"/>
</dbReference>
<evidence type="ECO:0000256" key="5">
    <source>
        <dbReference type="ARBA" id="ARBA00022833"/>
    </source>
</evidence>
<proteinExistence type="inferred from homology"/>
<keyword evidence="4 7" id="KW-0378">Hydrolase</keyword>
<dbReference type="NCBIfam" id="NF006837">
    <property type="entry name" value="PRK09357.1-2"/>
    <property type="match status" value="1"/>
</dbReference>
<dbReference type="PROSITE" id="PS00483">
    <property type="entry name" value="DIHYDROOROTASE_2"/>
    <property type="match status" value="1"/>
</dbReference>
<reference evidence="10 11" key="1">
    <citation type="journal article" date="2017" name="BMC Genomics">
        <title>Comparative genomic and phylogenomic analyses of the Bifidobacteriaceae family.</title>
        <authorList>
            <person name="Lugli G.A."/>
            <person name="Milani C."/>
            <person name="Turroni F."/>
            <person name="Duranti S."/>
            <person name="Mancabelli L."/>
            <person name="Mangifesta M."/>
            <person name="Ferrario C."/>
            <person name="Modesto M."/>
            <person name="Mattarelli P."/>
            <person name="Jiri K."/>
            <person name="van Sinderen D."/>
            <person name="Ventura M."/>
        </authorList>
    </citation>
    <scope>NUCLEOTIDE SEQUENCE [LARGE SCALE GENOMIC DNA]</scope>
    <source>
        <strain evidence="10 11">DSM 22924</strain>
    </source>
</reference>
<dbReference type="InterPro" id="IPR002195">
    <property type="entry name" value="Dihydroorotase_CS"/>
</dbReference>
<feature type="binding site" evidence="7">
    <location>
        <begin position="58"/>
        <end position="60"/>
    </location>
    <ligand>
        <name>substrate</name>
    </ligand>
</feature>
<dbReference type="SUPFAM" id="SSF51556">
    <property type="entry name" value="Metallo-dependent hydrolases"/>
    <property type="match status" value="1"/>
</dbReference>
<dbReference type="SUPFAM" id="SSF51338">
    <property type="entry name" value="Composite domain of metallo-dependent hydrolases"/>
    <property type="match status" value="1"/>
</dbReference>
<evidence type="ECO:0000313" key="10">
    <source>
        <dbReference type="EMBL" id="OZG48634.1"/>
    </source>
</evidence>
<dbReference type="GO" id="GO:0044205">
    <property type="term" value="P:'de novo' UMP biosynthetic process"/>
    <property type="evidence" value="ECO:0007669"/>
    <property type="project" value="UniProtKB-UniRule"/>
</dbReference>
<feature type="binding site" evidence="7">
    <location>
        <position position="90"/>
    </location>
    <ligand>
        <name>substrate</name>
    </ligand>
</feature>
<comment type="caution">
    <text evidence="10">The sequence shown here is derived from an EMBL/GenBank/DDBJ whole genome shotgun (WGS) entry which is preliminary data.</text>
</comment>
<dbReference type="Gene3D" id="3.20.20.140">
    <property type="entry name" value="Metal-dependent hydrolases"/>
    <property type="match status" value="1"/>
</dbReference>
<keyword evidence="3 7" id="KW-0479">Metal-binding</keyword>
<gene>
    <name evidence="7" type="primary">pyrC</name>
    <name evidence="10" type="ORF">BOCO_1330</name>
</gene>
<dbReference type="InterPro" id="IPR004722">
    <property type="entry name" value="DHOase"/>
</dbReference>
<keyword evidence="6 7" id="KW-0665">Pyrimidine biosynthesis</keyword>
<dbReference type="InterPro" id="IPR024403">
    <property type="entry name" value="DHOase_cat"/>
</dbReference>
<dbReference type="EMBL" id="MWWS01000009">
    <property type="protein sequence ID" value="OZG48634.1"/>
    <property type="molecule type" value="Genomic_DNA"/>
</dbReference>
<dbReference type="GO" id="GO:0004151">
    <property type="term" value="F:dihydroorotase activity"/>
    <property type="evidence" value="ECO:0007669"/>
    <property type="project" value="UniProtKB-UniRule"/>
</dbReference>
<comment type="catalytic activity">
    <reaction evidence="7">
        <text>(S)-dihydroorotate + H2O = N-carbamoyl-L-aspartate + H(+)</text>
        <dbReference type="Rhea" id="RHEA:24296"/>
        <dbReference type="ChEBI" id="CHEBI:15377"/>
        <dbReference type="ChEBI" id="CHEBI:15378"/>
        <dbReference type="ChEBI" id="CHEBI:30864"/>
        <dbReference type="ChEBI" id="CHEBI:32814"/>
        <dbReference type="EC" id="3.5.2.3"/>
    </reaction>
</comment>
<dbReference type="AlphaFoldDB" id="A0A261EP53"/>
<feature type="binding site" evidence="7">
    <location>
        <position position="148"/>
    </location>
    <ligand>
        <name>Zn(2+)</name>
        <dbReference type="ChEBI" id="CHEBI:29105"/>
        <label>2</label>
    </ligand>
</feature>
<dbReference type="InterPro" id="IPR050138">
    <property type="entry name" value="DHOase/Allantoinase_Hydrolase"/>
</dbReference>
<keyword evidence="5 7" id="KW-0862">Zinc</keyword>
<dbReference type="InterPro" id="IPR032466">
    <property type="entry name" value="Metal_Hydrolase"/>
</dbReference>
<comment type="similarity">
    <text evidence="2 7">Belongs to the metallo-dependent hydrolases superfamily. DHOase family. Class I DHOase subfamily.</text>
</comment>
<comment type="cofactor">
    <cofactor evidence="7">
        <name>Zn(2+)</name>
        <dbReference type="ChEBI" id="CHEBI:29105"/>
    </cofactor>
    <text evidence="7">Binds 2 Zn(2+) ions per subunit.</text>
</comment>
<evidence type="ECO:0000259" key="8">
    <source>
        <dbReference type="Pfam" id="PF07969"/>
    </source>
</evidence>
<organism evidence="10 11">
    <name type="scientific">Bombiscardovia coagulans</name>
    <dbReference type="NCBI Taxonomy" id="686666"/>
    <lineage>
        <taxon>Bacteria</taxon>
        <taxon>Bacillati</taxon>
        <taxon>Actinomycetota</taxon>
        <taxon>Actinomycetes</taxon>
        <taxon>Bifidobacteriales</taxon>
        <taxon>Bifidobacteriaceae</taxon>
        <taxon>Bombiscardovia</taxon>
    </lineage>
</organism>
<dbReference type="PANTHER" id="PTHR43668:SF2">
    <property type="entry name" value="ALLANTOINASE"/>
    <property type="match status" value="1"/>
</dbReference>
<dbReference type="EC" id="3.5.2.3" evidence="7"/>
<feature type="active site" evidence="7">
    <location>
        <position position="301"/>
    </location>
</feature>
<feature type="binding site" evidence="7">
    <location>
        <position position="175"/>
    </location>
    <ligand>
        <name>Zn(2+)</name>
        <dbReference type="ChEBI" id="CHEBI:29105"/>
        <label>2</label>
    </ligand>
</feature>
<accession>A0A261EP53</accession>
<name>A0A261EP53_9BIFI</name>
<feature type="binding site" evidence="7">
    <location>
        <position position="301"/>
    </location>
    <ligand>
        <name>Zn(2+)</name>
        <dbReference type="ChEBI" id="CHEBI:29105"/>
        <label>1</label>
    </ligand>
</feature>
<evidence type="ECO:0000256" key="2">
    <source>
        <dbReference type="ARBA" id="ARBA00010286"/>
    </source>
</evidence>
<feature type="binding site" evidence="7">
    <location>
        <position position="148"/>
    </location>
    <ligand>
        <name>Zn(2+)</name>
        <dbReference type="ChEBI" id="CHEBI:29105"/>
        <label>1</label>
    </ligand>
</feature>
<dbReference type="GO" id="GO:0008270">
    <property type="term" value="F:zinc ion binding"/>
    <property type="evidence" value="ECO:0007669"/>
    <property type="project" value="UniProtKB-UniRule"/>
</dbReference>
<evidence type="ECO:0000256" key="7">
    <source>
        <dbReference type="HAMAP-Rule" id="MF_00220"/>
    </source>
</evidence>